<proteinExistence type="predicted"/>
<keyword evidence="4" id="KW-0808">Transferase</keyword>
<gene>
    <name evidence="4" type="primary">stf0_1</name>
    <name evidence="3" type="synonym">stf0_2</name>
    <name evidence="3" type="ORF">IFDJLNFL_1081</name>
    <name evidence="4" type="ORF">MTDSW087_03859</name>
</gene>
<dbReference type="Proteomes" id="UP000401717">
    <property type="component" value="Unassembled WGS sequence"/>
</dbReference>
<dbReference type="PIRSF" id="PIRSF021497">
    <property type="entry name" value="Sulphotransferase_Stf0"/>
    <property type="match status" value="1"/>
</dbReference>
<feature type="domain" description="Sulphotransferase Stf0" evidence="2">
    <location>
        <begin position="21"/>
        <end position="235"/>
    </location>
</feature>
<keyword evidence="6" id="KW-1185">Reference proteome</keyword>
<dbReference type="AlphaFoldDB" id="A0A564G207"/>
<evidence type="ECO:0000313" key="4">
    <source>
        <dbReference type="EMBL" id="VUF14144.1"/>
    </source>
</evidence>
<reference evidence="3" key="2">
    <citation type="journal article" date="2021" name="Front. Microbiol.">
        <title>Comprehensive Comparative Genomics and Phenotyping of Methylobacterium Species.</title>
        <authorList>
            <person name="Alessa O."/>
            <person name="Ogura Y."/>
            <person name="Fujitani Y."/>
            <person name="Takami H."/>
            <person name="Hayashi T."/>
            <person name="Sahin N."/>
            <person name="Tani A."/>
        </authorList>
    </citation>
    <scope>NUCLEOTIDE SEQUENCE</scope>
    <source>
        <strain evidence="3">DSM 22415</strain>
    </source>
</reference>
<dbReference type="InterPro" id="IPR015124">
    <property type="entry name" value="Stf0"/>
</dbReference>
<dbReference type="EMBL" id="BPQI01000020">
    <property type="protein sequence ID" value="GJD55198.1"/>
    <property type="molecule type" value="Genomic_DNA"/>
</dbReference>
<evidence type="ECO:0000259" key="2">
    <source>
        <dbReference type="Pfam" id="PF09037"/>
    </source>
</evidence>
<dbReference type="EMBL" id="CABFVH010000028">
    <property type="protein sequence ID" value="VUF14144.1"/>
    <property type="molecule type" value="Genomic_DNA"/>
</dbReference>
<dbReference type="InterPro" id="IPR027417">
    <property type="entry name" value="P-loop_NTPase"/>
</dbReference>
<protein>
    <submittedName>
        <fullName evidence="4">Trehalose 2-sulfotransferase</fullName>
        <ecNumber evidence="4">2.8.2.37</ecNumber>
    </submittedName>
</protein>
<dbReference type="InterPro" id="IPR024628">
    <property type="entry name" value="Sulfotransferase_Stf0_dom"/>
</dbReference>
<accession>A0A564G207</accession>
<dbReference type="OrthoDB" id="5562925at2"/>
<dbReference type="EC" id="2.8.2.37" evidence="4"/>
<reference evidence="4 5" key="1">
    <citation type="submission" date="2019-06" db="EMBL/GenBank/DDBJ databases">
        <authorList>
            <person name="Rodrigo-Torres L."/>
            <person name="Arahal R. D."/>
            <person name="Lucena T."/>
        </authorList>
    </citation>
    <scope>NUCLEOTIDE SEQUENCE [LARGE SCALE GENOMIC DNA]</scope>
    <source>
        <strain evidence="4 5">SW08-7</strain>
    </source>
</reference>
<dbReference type="Gene3D" id="3.40.50.300">
    <property type="entry name" value="P-loop containing nucleotide triphosphate hydrolases"/>
    <property type="match status" value="1"/>
</dbReference>
<dbReference type="GO" id="GO:0016740">
    <property type="term" value="F:transferase activity"/>
    <property type="evidence" value="ECO:0007669"/>
    <property type="project" value="UniProtKB-KW"/>
</dbReference>
<evidence type="ECO:0000313" key="5">
    <source>
        <dbReference type="Proteomes" id="UP000401717"/>
    </source>
</evidence>
<reference evidence="3" key="3">
    <citation type="submission" date="2021-08" db="EMBL/GenBank/DDBJ databases">
        <authorList>
            <person name="Tani A."/>
            <person name="Ola A."/>
            <person name="Ogura Y."/>
            <person name="Katsura K."/>
            <person name="Hayashi T."/>
        </authorList>
    </citation>
    <scope>NUCLEOTIDE SEQUENCE</scope>
    <source>
        <strain evidence="3">DSM 22415</strain>
    </source>
</reference>
<dbReference type="Pfam" id="PF09037">
    <property type="entry name" value="Sulphotransf"/>
    <property type="match status" value="1"/>
</dbReference>
<dbReference type="SUPFAM" id="SSF52540">
    <property type="entry name" value="P-loop containing nucleoside triphosphate hydrolases"/>
    <property type="match status" value="1"/>
</dbReference>
<feature type="active site" description="Proton acceptor" evidence="1">
    <location>
        <position position="49"/>
    </location>
</feature>
<name>A0A564G207_9HYPH</name>
<evidence type="ECO:0000256" key="1">
    <source>
        <dbReference type="PIRSR" id="PIRSR021497-1"/>
    </source>
</evidence>
<dbReference type="RefSeq" id="WP_144766518.1">
    <property type="nucleotide sequence ID" value="NZ_BPQI01000020.1"/>
</dbReference>
<organism evidence="4 5">
    <name type="scientific">Methylobacterium dankookense</name>
    <dbReference type="NCBI Taxonomy" id="560405"/>
    <lineage>
        <taxon>Bacteria</taxon>
        <taxon>Pseudomonadati</taxon>
        <taxon>Pseudomonadota</taxon>
        <taxon>Alphaproteobacteria</taxon>
        <taxon>Hyphomicrobiales</taxon>
        <taxon>Methylobacteriaceae</taxon>
        <taxon>Methylobacterium</taxon>
    </lineage>
</organism>
<evidence type="ECO:0000313" key="3">
    <source>
        <dbReference type="EMBL" id="GJD55198.1"/>
    </source>
</evidence>
<dbReference type="Proteomes" id="UP001055303">
    <property type="component" value="Unassembled WGS sequence"/>
</dbReference>
<sequence length="249" mass="28174">MFAHLFRLRTSSPAQPATRGYAVCTLPRSGSNVFCDLLGSTGSLGRPREYFNGAARRSYDDPEYPDDPHQQIARILTMGATPNGIYALKIFPGLHDLVAPHLRWTEVLPNLSFVRFRRGDILGQAVSWVRASQTQQFRSSDPRKGEVTYDADAIALRLRQICQRNARWDMFFARTGLAALDVTYEDFLADPDREVGRVAAFVGIVERIRVDLDRSPFQRQRDGSSAAWCERFRAERGDPNHIDPFQDPA</sequence>
<evidence type="ECO:0000313" key="6">
    <source>
        <dbReference type="Proteomes" id="UP001055303"/>
    </source>
</evidence>